<dbReference type="Proteomes" id="UP000541421">
    <property type="component" value="Unassembled WGS sequence"/>
</dbReference>
<comment type="caution">
    <text evidence="3">The sequence shown here is derived from an EMBL/GenBank/DDBJ whole genome shotgun (WGS) entry which is preliminary data.</text>
</comment>
<evidence type="ECO:0000256" key="1">
    <source>
        <dbReference type="SAM" id="MobiDB-lite"/>
    </source>
</evidence>
<keyword evidence="2" id="KW-0812">Transmembrane</keyword>
<name>A0A7Y4P4W1_9BURK</name>
<feature type="region of interest" description="Disordered" evidence="1">
    <location>
        <begin position="15"/>
        <end position="38"/>
    </location>
</feature>
<dbReference type="EMBL" id="JABGBO010000003">
    <property type="protein sequence ID" value="NOL49108.1"/>
    <property type="molecule type" value="Genomic_DNA"/>
</dbReference>
<evidence type="ECO:0000256" key="2">
    <source>
        <dbReference type="SAM" id="Phobius"/>
    </source>
</evidence>
<dbReference type="RefSeq" id="WP_171588089.1">
    <property type="nucleotide sequence ID" value="NZ_JABGBO010000003.1"/>
</dbReference>
<protein>
    <submittedName>
        <fullName evidence="3">Uncharacterized protein</fullName>
    </submittedName>
</protein>
<keyword evidence="2" id="KW-0472">Membrane</keyword>
<reference evidence="3 4" key="1">
    <citation type="submission" date="2020-05" db="EMBL/GenBank/DDBJ databases">
        <authorList>
            <person name="Niu N."/>
        </authorList>
    </citation>
    <scope>NUCLEOTIDE SEQUENCE [LARGE SCALE GENOMIC DNA]</scope>
    <source>
        <strain evidence="3 4">LMG10982</strain>
    </source>
</reference>
<dbReference type="AlphaFoldDB" id="A0A7Y4P4W1"/>
<organism evidence="3 4">
    <name type="scientific">Pelistega europaea</name>
    <dbReference type="NCBI Taxonomy" id="106147"/>
    <lineage>
        <taxon>Bacteria</taxon>
        <taxon>Pseudomonadati</taxon>
        <taxon>Pseudomonadota</taxon>
        <taxon>Betaproteobacteria</taxon>
        <taxon>Burkholderiales</taxon>
        <taxon>Alcaligenaceae</taxon>
        <taxon>Pelistega</taxon>
    </lineage>
</organism>
<gene>
    <name evidence="3" type="ORF">HKX40_02980</name>
</gene>
<accession>A0A7Y4P4W1</accession>
<evidence type="ECO:0000313" key="3">
    <source>
        <dbReference type="EMBL" id="NOL49108.1"/>
    </source>
</evidence>
<keyword evidence="2" id="KW-1133">Transmembrane helix</keyword>
<feature type="transmembrane region" description="Helical" evidence="2">
    <location>
        <begin position="126"/>
        <end position="147"/>
    </location>
</feature>
<keyword evidence="4" id="KW-1185">Reference proteome</keyword>
<sequence length="192" mass="21480">MNKQQMYLHSVQTKQKLLGSAENESAADTEVSEPHGKLNPKAVSSILTHLLKGKPFKQLTTSARGSYNPATNTITLGKKADMSTFIHEQGHFYLDMMAGLATKLQQQTAENLTAGDKSILNDVQTILKWFGVESLAFFIISLCYIMMPFRMGLLIMSVEKRRWVNDYDNDLILSLTPLLQPLNNLLRASCLS</sequence>
<proteinExistence type="predicted"/>
<evidence type="ECO:0000313" key="4">
    <source>
        <dbReference type="Proteomes" id="UP000541421"/>
    </source>
</evidence>